<gene>
    <name evidence="5 7" type="primary">xpt</name>
    <name evidence="7" type="ORF">DC083_05760</name>
</gene>
<dbReference type="EC" id="2.4.2.22" evidence="5 6"/>
<dbReference type="HAMAP" id="MF_01184">
    <property type="entry name" value="XPRTase"/>
    <property type="match status" value="1"/>
</dbReference>
<dbReference type="EMBL" id="QEWQ01000004">
    <property type="protein sequence ID" value="PWD80630.1"/>
    <property type="molecule type" value="Genomic_DNA"/>
</dbReference>
<keyword evidence="2 5" id="KW-0328">Glycosyltransferase</keyword>
<dbReference type="PANTHER" id="PTHR43864">
    <property type="entry name" value="HYPOXANTHINE/GUANINE PHOSPHORIBOSYLTRANSFERASE"/>
    <property type="match status" value="1"/>
</dbReference>
<name>A0A2U2AD97_9GAMM</name>
<dbReference type="GO" id="GO:0046110">
    <property type="term" value="P:xanthine metabolic process"/>
    <property type="evidence" value="ECO:0007669"/>
    <property type="project" value="UniProtKB-UniRule"/>
</dbReference>
<protein>
    <recommendedName>
        <fullName evidence="5 6">Xanthine phosphoribosyltransferase</fullName>
        <shortName evidence="5">XPRTase</shortName>
        <ecNumber evidence="5 6">2.4.2.22</ecNumber>
    </recommendedName>
</protein>
<reference evidence="8" key="1">
    <citation type="submission" date="2018-05" db="EMBL/GenBank/DDBJ databases">
        <title>Ignatzschineria dubaiensis sp. nov., isolated from necrotic foot tissues of dromedaries (Camelus dromedarius) and associated maggots in Dubai, United Arab Emirates.</title>
        <authorList>
            <person name="Tsang C.C."/>
            <person name="Tang J.Y.M."/>
            <person name="Fong J.Y.H."/>
            <person name="Kinne J."/>
            <person name="Lee H.H."/>
            <person name="Joseph M."/>
            <person name="Jose S."/>
            <person name="Schuster R.K."/>
            <person name="Tang Y."/>
            <person name="Sivakumar S."/>
            <person name="Chen J.H.K."/>
            <person name="Teng J.L.L."/>
            <person name="Lau S.K.P."/>
            <person name="Wernery U."/>
            <person name="Woo P.C.Y."/>
        </authorList>
    </citation>
    <scope>NUCLEOTIDE SEQUENCE [LARGE SCALE GENOMIC DNA]</scope>
    <source>
        <strain evidence="8">KCTC 22644</strain>
    </source>
</reference>
<dbReference type="GO" id="GO:0032265">
    <property type="term" value="P:XMP salvage"/>
    <property type="evidence" value="ECO:0007669"/>
    <property type="project" value="UniProtKB-UniRule"/>
</dbReference>
<dbReference type="NCBIfam" id="NF006671">
    <property type="entry name" value="PRK09219.1"/>
    <property type="match status" value="1"/>
</dbReference>
<keyword evidence="1 5" id="KW-0963">Cytoplasm</keyword>
<evidence type="ECO:0000256" key="5">
    <source>
        <dbReference type="HAMAP-Rule" id="MF_01184"/>
    </source>
</evidence>
<keyword evidence="8" id="KW-1185">Reference proteome</keyword>
<evidence type="ECO:0000256" key="3">
    <source>
        <dbReference type="ARBA" id="ARBA00022679"/>
    </source>
</evidence>
<comment type="subcellular location">
    <subcellularLocation>
        <location evidence="5">Cytoplasm</location>
    </subcellularLocation>
</comment>
<evidence type="ECO:0000313" key="7">
    <source>
        <dbReference type="EMBL" id="PWD80630.1"/>
    </source>
</evidence>
<dbReference type="Proteomes" id="UP000245020">
    <property type="component" value="Unassembled WGS sequence"/>
</dbReference>
<feature type="binding site" evidence="5">
    <location>
        <position position="155"/>
    </location>
    <ligand>
        <name>xanthine</name>
        <dbReference type="ChEBI" id="CHEBI:17712"/>
    </ligand>
</feature>
<accession>A0A2U2AD97</accession>
<dbReference type="InterPro" id="IPR029057">
    <property type="entry name" value="PRTase-like"/>
</dbReference>
<feature type="binding site" evidence="5">
    <location>
        <position position="27"/>
    </location>
    <ligand>
        <name>xanthine</name>
        <dbReference type="ChEBI" id="CHEBI:17712"/>
    </ligand>
</feature>
<dbReference type="RefSeq" id="WP_026878669.1">
    <property type="nucleotide sequence ID" value="NZ_BMYA01000002.1"/>
</dbReference>
<feature type="binding site" evidence="5">
    <location>
        <position position="20"/>
    </location>
    <ligand>
        <name>xanthine</name>
        <dbReference type="ChEBI" id="CHEBI:17712"/>
    </ligand>
</feature>
<evidence type="ECO:0000256" key="2">
    <source>
        <dbReference type="ARBA" id="ARBA00022676"/>
    </source>
</evidence>
<evidence type="ECO:0000256" key="1">
    <source>
        <dbReference type="ARBA" id="ARBA00022490"/>
    </source>
</evidence>
<dbReference type="InterPro" id="IPR010079">
    <property type="entry name" value="Xanthine_PRibTrfase"/>
</dbReference>
<sequence>MKLLHDRIIQDGLAFDDGTLKVDSFINHQMDPILMKSIAVEFVRRFANLPINKIITIEASGIAPAIMLGYLLELPVVFVKKKTPKTMEKMYLSSVYSYTKDRTYDVCVSEEYLSKEDNVLFIDDFLANGNAALGVKSLIDQAGATLYGMGFIIEKSFQEGRDRLLAEGINIQSLARISSLAGGKVQFAAEP</sequence>
<comment type="pathway">
    <text evidence="5">Purine metabolism; XMP biosynthesis via salvage pathway; XMP from xanthine: step 1/1.</text>
</comment>
<keyword evidence="4 5" id="KW-0660">Purine salvage</keyword>
<comment type="function">
    <text evidence="5">Converts the preformed base xanthine, a product of nucleic acid breakdown, to xanthosine 5'-monophosphate (XMP), so it can be reused for RNA or DNA synthesis.</text>
</comment>
<dbReference type="AlphaFoldDB" id="A0A2U2AD97"/>
<dbReference type="PANTHER" id="PTHR43864:SF1">
    <property type="entry name" value="XANTHINE PHOSPHORIBOSYLTRANSFERASE"/>
    <property type="match status" value="1"/>
</dbReference>
<dbReference type="Gene3D" id="3.40.50.2020">
    <property type="match status" value="1"/>
</dbReference>
<evidence type="ECO:0000256" key="6">
    <source>
        <dbReference type="NCBIfam" id="TIGR01744"/>
    </source>
</evidence>
<dbReference type="GO" id="GO:0006166">
    <property type="term" value="P:purine ribonucleoside salvage"/>
    <property type="evidence" value="ECO:0007669"/>
    <property type="project" value="UniProtKB-KW"/>
</dbReference>
<dbReference type="OrthoDB" id="9790678at2"/>
<evidence type="ECO:0000256" key="4">
    <source>
        <dbReference type="ARBA" id="ARBA00022726"/>
    </source>
</evidence>
<keyword evidence="3 5" id="KW-0808">Transferase</keyword>
<dbReference type="SUPFAM" id="SSF53271">
    <property type="entry name" value="PRTase-like"/>
    <property type="match status" value="1"/>
</dbReference>
<comment type="caution">
    <text evidence="7">The sequence shown here is derived from an EMBL/GenBank/DDBJ whole genome shotgun (WGS) entry which is preliminary data.</text>
</comment>
<organism evidence="7 8">
    <name type="scientific">Ignatzschineria ureiclastica</name>
    <dbReference type="NCBI Taxonomy" id="472582"/>
    <lineage>
        <taxon>Bacteria</taxon>
        <taxon>Pseudomonadati</taxon>
        <taxon>Pseudomonadota</taxon>
        <taxon>Gammaproteobacteria</taxon>
        <taxon>Cardiobacteriales</taxon>
        <taxon>Ignatzschineriaceae</taxon>
        <taxon>Ignatzschineria</taxon>
    </lineage>
</organism>
<comment type="subunit">
    <text evidence="5">Homodimer.</text>
</comment>
<dbReference type="InterPro" id="IPR050118">
    <property type="entry name" value="Pur/Pyrimidine_PRTase"/>
</dbReference>
<feature type="binding site" evidence="5">
    <location>
        <begin position="127"/>
        <end position="131"/>
    </location>
    <ligand>
        <name>5-phospho-alpha-D-ribose 1-diphosphate</name>
        <dbReference type="ChEBI" id="CHEBI:58017"/>
    </ligand>
</feature>
<evidence type="ECO:0000313" key="8">
    <source>
        <dbReference type="Proteomes" id="UP000245020"/>
    </source>
</evidence>
<dbReference type="GO" id="GO:0005737">
    <property type="term" value="C:cytoplasm"/>
    <property type="evidence" value="ECO:0007669"/>
    <property type="project" value="UniProtKB-SubCell"/>
</dbReference>
<comment type="similarity">
    <text evidence="5">Belongs to the purine/pyrimidine phosphoribosyltransferase family. Xpt subfamily.</text>
</comment>
<comment type="catalytic activity">
    <reaction evidence="5">
        <text>XMP + diphosphate = xanthine + 5-phospho-alpha-D-ribose 1-diphosphate</text>
        <dbReference type="Rhea" id="RHEA:10800"/>
        <dbReference type="ChEBI" id="CHEBI:17712"/>
        <dbReference type="ChEBI" id="CHEBI:33019"/>
        <dbReference type="ChEBI" id="CHEBI:57464"/>
        <dbReference type="ChEBI" id="CHEBI:58017"/>
        <dbReference type="EC" id="2.4.2.22"/>
    </reaction>
</comment>
<dbReference type="GO" id="GO:0000310">
    <property type="term" value="F:xanthine phosphoribosyltransferase activity"/>
    <property type="evidence" value="ECO:0007669"/>
    <property type="project" value="UniProtKB-UniRule"/>
</dbReference>
<dbReference type="NCBIfam" id="TIGR01744">
    <property type="entry name" value="XPRTase"/>
    <property type="match status" value="1"/>
</dbReference>
<dbReference type="CDD" id="cd06223">
    <property type="entry name" value="PRTases_typeI"/>
    <property type="match status" value="1"/>
</dbReference>
<dbReference type="UniPathway" id="UPA00602">
    <property type="reaction ID" value="UER00658"/>
</dbReference>
<dbReference type="InterPro" id="IPR000836">
    <property type="entry name" value="PRTase_dom"/>
</dbReference>
<proteinExistence type="inferred from homology"/>